<protein>
    <submittedName>
        <fullName evidence="2">Uncharacterized protein</fullName>
    </submittedName>
</protein>
<feature type="transmembrane region" description="Helical" evidence="1">
    <location>
        <begin position="50"/>
        <end position="68"/>
    </location>
</feature>
<dbReference type="KEGG" id="ppd:Ppro_2965"/>
<keyword evidence="1" id="KW-0472">Membrane</keyword>
<evidence type="ECO:0000313" key="2">
    <source>
        <dbReference type="EMBL" id="ABL00563.1"/>
    </source>
</evidence>
<sequence length="101" mass="10961">MSRPAEPQASRQASPFWHFMHASTKILLALSLTLLILGGLVLTYPSSAFMQLFIALALAHILSPALLLEKRGTGRIAGILIVFSAAQADYYRSSPCYRGAL</sequence>
<organism evidence="2 3">
    <name type="scientific">Pelobacter propionicus (strain DSM 2379 / NBRC 103807 / OttBd1)</name>
    <dbReference type="NCBI Taxonomy" id="338966"/>
    <lineage>
        <taxon>Bacteria</taxon>
        <taxon>Pseudomonadati</taxon>
        <taxon>Thermodesulfobacteriota</taxon>
        <taxon>Desulfuromonadia</taxon>
        <taxon>Desulfuromonadales</taxon>
        <taxon>Desulfuromonadaceae</taxon>
        <taxon>Pelobacter</taxon>
    </lineage>
</organism>
<dbReference type="Proteomes" id="UP000006732">
    <property type="component" value="Chromosome"/>
</dbReference>
<feature type="transmembrane region" description="Helical" evidence="1">
    <location>
        <begin position="26"/>
        <end position="44"/>
    </location>
</feature>
<evidence type="ECO:0000313" key="3">
    <source>
        <dbReference type="Proteomes" id="UP000006732"/>
    </source>
</evidence>
<keyword evidence="1" id="KW-1133">Transmembrane helix</keyword>
<keyword evidence="3" id="KW-1185">Reference proteome</keyword>
<dbReference type="EMBL" id="CP000482">
    <property type="protein sequence ID" value="ABL00563.1"/>
    <property type="molecule type" value="Genomic_DNA"/>
</dbReference>
<dbReference type="STRING" id="338966.Ppro_2965"/>
<accession>A1AT92</accession>
<dbReference type="HOGENOM" id="CLU_2288874_0_0_7"/>
<keyword evidence="1" id="KW-0812">Transmembrane</keyword>
<gene>
    <name evidence="2" type="ordered locus">Ppro_2965</name>
</gene>
<reference evidence="2 3" key="1">
    <citation type="submission" date="2006-10" db="EMBL/GenBank/DDBJ databases">
        <title>Complete sequence of chromosome of Pelobacter propionicus DSM 2379.</title>
        <authorList>
            <consortium name="US DOE Joint Genome Institute"/>
            <person name="Copeland A."/>
            <person name="Lucas S."/>
            <person name="Lapidus A."/>
            <person name="Barry K."/>
            <person name="Detter J.C."/>
            <person name="Glavina del Rio T."/>
            <person name="Hammon N."/>
            <person name="Israni S."/>
            <person name="Dalin E."/>
            <person name="Tice H."/>
            <person name="Pitluck S."/>
            <person name="Saunders E."/>
            <person name="Brettin T."/>
            <person name="Bruce D."/>
            <person name="Han C."/>
            <person name="Tapia R."/>
            <person name="Schmutz J."/>
            <person name="Larimer F."/>
            <person name="Land M."/>
            <person name="Hauser L."/>
            <person name="Kyrpides N."/>
            <person name="Kim E."/>
            <person name="Lovley D."/>
            <person name="Richardson P."/>
        </authorList>
    </citation>
    <scope>NUCLEOTIDE SEQUENCE [LARGE SCALE GENOMIC DNA]</scope>
    <source>
        <strain evidence="3">DSM 2379 / NBRC 103807 / OttBd1</strain>
    </source>
</reference>
<name>A1AT92_PELPD</name>
<dbReference type="AlphaFoldDB" id="A1AT92"/>
<proteinExistence type="predicted"/>
<evidence type="ECO:0000256" key="1">
    <source>
        <dbReference type="SAM" id="Phobius"/>
    </source>
</evidence>